<sequence length="183" mass="20781">MDFTSVSDKISTFTRNAKMEAERLFLPSASSLGLPVSSAEDVIMAESEFARLCAQSQAPEEAEKYKKELDEARFRLAWALSHSRREEHLRHAENILMDETLEWDDVLTHRDRYYLKAVLYYNRNDYLSCRDNAFTCLSVDPTCVQAQNLRQACEEYLARDGIIGITGVVAGVAVLGAMFASRR</sequence>
<dbReference type="GO" id="GO:0016559">
    <property type="term" value="P:peroxisome fission"/>
    <property type="evidence" value="ECO:0007669"/>
    <property type="project" value="TreeGrafter"/>
</dbReference>
<dbReference type="InterPro" id="IPR011990">
    <property type="entry name" value="TPR-like_helical_dom_sf"/>
</dbReference>
<evidence type="ECO:0000313" key="2">
    <source>
        <dbReference type="EMBL" id="CCO14848.1"/>
    </source>
</evidence>
<dbReference type="InterPro" id="IPR028061">
    <property type="entry name" value="Fis1_TPR_C"/>
</dbReference>
<dbReference type="GO" id="GO:0005741">
    <property type="term" value="C:mitochondrial outer membrane"/>
    <property type="evidence" value="ECO:0007669"/>
    <property type="project" value="TreeGrafter"/>
</dbReference>
<dbReference type="Pfam" id="PF14853">
    <property type="entry name" value="Fis1_TPR_C"/>
    <property type="match status" value="1"/>
</dbReference>
<feature type="transmembrane region" description="Helical" evidence="1">
    <location>
        <begin position="161"/>
        <end position="180"/>
    </location>
</feature>
<dbReference type="Gene3D" id="1.25.40.10">
    <property type="entry name" value="Tetratricopeptide repeat domain"/>
    <property type="match status" value="1"/>
</dbReference>
<organism evidence="2 3">
    <name type="scientific">Bathycoccus prasinos</name>
    <dbReference type="NCBI Taxonomy" id="41875"/>
    <lineage>
        <taxon>Eukaryota</taxon>
        <taxon>Viridiplantae</taxon>
        <taxon>Chlorophyta</taxon>
        <taxon>Mamiellophyceae</taxon>
        <taxon>Mamiellales</taxon>
        <taxon>Bathycoccaceae</taxon>
        <taxon>Bathycoccus</taxon>
    </lineage>
</organism>
<keyword evidence="1" id="KW-0812">Transmembrane</keyword>
<dbReference type="AlphaFoldDB" id="K8F000"/>
<keyword evidence="3" id="KW-1185">Reference proteome</keyword>
<dbReference type="PANTHER" id="PTHR13247:SF0">
    <property type="entry name" value="MITOCHONDRIAL FISSION 1 PROTEIN"/>
    <property type="match status" value="1"/>
</dbReference>
<keyword evidence="1" id="KW-0472">Membrane</keyword>
<dbReference type="EMBL" id="FO082277">
    <property type="protein sequence ID" value="CCO14848.1"/>
    <property type="molecule type" value="Genomic_DNA"/>
</dbReference>
<protein>
    <recommendedName>
        <fullName evidence="4">Mitochondrial fission 1 protein</fullName>
    </recommendedName>
</protein>
<dbReference type="SUPFAM" id="SSF48452">
    <property type="entry name" value="TPR-like"/>
    <property type="match status" value="1"/>
</dbReference>
<dbReference type="PANTHER" id="PTHR13247">
    <property type="entry name" value="TETRATRICOPEPTIDE REPEAT PROTEIN 11 TPR REPEAT PROTEIN 11"/>
    <property type="match status" value="1"/>
</dbReference>
<reference evidence="2 3" key="1">
    <citation type="submission" date="2011-10" db="EMBL/GenBank/DDBJ databases">
        <authorList>
            <person name="Genoscope - CEA"/>
        </authorList>
    </citation>
    <scope>NUCLEOTIDE SEQUENCE [LARGE SCALE GENOMIC DNA]</scope>
    <source>
        <strain evidence="2 3">RCC 1105</strain>
    </source>
</reference>
<dbReference type="RefSeq" id="XP_007514608.1">
    <property type="nucleotide sequence ID" value="XM_007514546.1"/>
</dbReference>
<dbReference type="KEGG" id="bpg:Bathy02g04000"/>
<accession>K8F000</accession>
<dbReference type="GO" id="GO:0005778">
    <property type="term" value="C:peroxisomal membrane"/>
    <property type="evidence" value="ECO:0007669"/>
    <property type="project" value="TreeGrafter"/>
</dbReference>
<evidence type="ECO:0000256" key="1">
    <source>
        <dbReference type="SAM" id="Phobius"/>
    </source>
</evidence>
<evidence type="ECO:0000313" key="3">
    <source>
        <dbReference type="Proteomes" id="UP000198341"/>
    </source>
</evidence>
<dbReference type="GO" id="GO:0000266">
    <property type="term" value="P:mitochondrial fission"/>
    <property type="evidence" value="ECO:0007669"/>
    <property type="project" value="InterPro"/>
</dbReference>
<dbReference type="InterPro" id="IPR016543">
    <property type="entry name" value="Fis1"/>
</dbReference>
<dbReference type="GO" id="GO:0000422">
    <property type="term" value="P:autophagy of mitochondrion"/>
    <property type="evidence" value="ECO:0007669"/>
    <property type="project" value="TreeGrafter"/>
</dbReference>
<name>K8F000_9CHLO</name>
<dbReference type="STRING" id="41875.K8F000"/>
<evidence type="ECO:0008006" key="4">
    <source>
        <dbReference type="Google" id="ProtNLM"/>
    </source>
</evidence>
<dbReference type="OrthoDB" id="421154at2759"/>
<keyword evidence="1" id="KW-1133">Transmembrane helix</keyword>
<dbReference type="GeneID" id="19017513"/>
<gene>
    <name evidence="2" type="ORF">Bathy02g04000</name>
</gene>
<dbReference type="Proteomes" id="UP000198341">
    <property type="component" value="Chromosome 2"/>
</dbReference>
<proteinExistence type="predicted"/>